<accession>A0A7T7M9K8</accession>
<organism evidence="2 3">
    <name type="scientific">Actinomyces weissii</name>
    <dbReference type="NCBI Taxonomy" id="675090"/>
    <lineage>
        <taxon>Bacteria</taxon>
        <taxon>Bacillati</taxon>
        <taxon>Actinomycetota</taxon>
        <taxon>Actinomycetes</taxon>
        <taxon>Actinomycetales</taxon>
        <taxon>Actinomycetaceae</taxon>
        <taxon>Actinomyces</taxon>
    </lineage>
</organism>
<name>A0A7T7M9K8_9ACTO</name>
<evidence type="ECO:0000313" key="2">
    <source>
        <dbReference type="EMBL" id="QQM67430.1"/>
    </source>
</evidence>
<dbReference type="RefSeq" id="WP_200276020.1">
    <property type="nucleotide sequence ID" value="NZ_CP066802.1"/>
</dbReference>
<protein>
    <submittedName>
        <fullName evidence="2">Uncharacterized protein</fullName>
    </submittedName>
</protein>
<sequence>MSEYFVGKQDADGQDPAEPPVPGQPPAAEDAPQRASMGTHTPVPGETVRLGLPFNGVVPLWYEGEDITWHRSLDLDLSTLLGLGHVQTVPGPSPTPPGWSEQVEVATLSYPPEEPGPTLHLQAVAPTGRRAVNHEGQGALLRLSPPLEAQAALADGLDETSLAIHVGRLMIRAARDSAILLFTLRAPHDPEAHHLLSIPAEVDEQLVMHFHLGTLLDMDGGAWAGATRQDGMSLLDLDVPFEPLLAAGSGEDAPGLDANGLVDMARPVVDCLLKPGFPFALGYSFILPQEPR</sequence>
<reference evidence="2 3" key="1">
    <citation type="submission" date="2020-12" db="EMBL/GenBank/DDBJ databases">
        <authorList>
            <person name="Zhou J."/>
        </authorList>
    </citation>
    <scope>NUCLEOTIDE SEQUENCE [LARGE SCALE GENOMIC DNA]</scope>
    <source>
        <strain evidence="2 3">CCUG 61299</strain>
    </source>
</reference>
<dbReference type="Proteomes" id="UP000595895">
    <property type="component" value="Chromosome"/>
</dbReference>
<feature type="region of interest" description="Disordered" evidence="1">
    <location>
        <begin position="1"/>
        <end position="44"/>
    </location>
</feature>
<gene>
    <name evidence="2" type="ORF">JG540_00485</name>
</gene>
<keyword evidence="3" id="KW-1185">Reference proteome</keyword>
<evidence type="ECO:0000313" key="3">
    <source>
        <dbReference type="Proteomes" id="UP000595895"/>
    </source>
</evidence>
<dbReference type="AlphaFoldDB" id="A0A7T7M9K8"/>
<proteinExistence type="predicted"/>
<evidence type="ECO:0000256" key="1">
    <source>
        <dbReference type="SAM" id="MobiDB-lite"/>
    </source>
</evidence>
<dbReference type="KEGG" id="awe:JG540_00485"/>
<dbReference type="EMBL" id="CP066802">
    <property type="protein sequence ID" value="QQM67430.1"/>
    <property type="molecule type" value="Genomic_DNA"/>
</dbReference>